<feature type="compositionally biased region" description="Basic and acidic residues" evidence="1">
    <location>
        <begin position="348"/>
        <end position="361"/>
    </location>
</feature>
<dbReference type="CTD" id="83989"/>
<dbReference type="AlphaFoldDB" id="A0A6P6DWD0"/>
<dbReference type="InParanoid" id="A0A6P6DWD0"/>
<proteinExistence type="predicted"/>
<sequence>MDFPFKLRFRGRLNFPKGCLCFQQLSGKARLVNSACRIRLRGAVLQGDPSRPQTRQHKPLAEREGDPRRPPPFPTPHLVPQEPTRRPRPAHFRIVAAAAVACVMTSAVPRRPRKCSLNLAGARIPRGKVLTTALGSSTGALEGHASSRLPPQPCSWGQSSDLLSRIDLDELMKKDEPPLDFPDTLEGFEYAFNEKGQLRHIKTGEPFVFNYREDLHRWNQKRYEALGEIITKYVYELLEKDCNLKKITIPVDAVESEPKSFIFMSEDALTNPQKLMVLIHGSGVVRAGQWARRLIINEDLDSGTQIPFIKRAVQEGYGVIVLNPNENYIEVEKPKIHVQSTSDSADEPAEKRERKDKVSKETKKRRDFYEKYRNPQREKEMMHLYIRENGSPEEHAVYVWDHFIAQSAAENVFFVAHSYGGLAFVELMIQREADVKSKVTAVALTDSVHNVWHQEAGKTIREWMRENCCNWVSSSEPLDTSVESMLPDCPRVSAEHPQIGAARGHLRHRTGDGAAGPGAAAEEANPGLLAGGRGCRSGRDVRRGAQPDDHLPLRVPTAQPGQNVEGGAAAEAVAGRDEQQEPPRPLEDGADPAGGPEAETRVQREKIPRRPGAALPAVSEPHTPADQLHRWVPPPPEGAGPDVVLSSEPDPGSLQEITPAARPPFLGPSKCLPWAPGLHLELH</sequence>
<dbReference type="PANTHER" id="PTHR21357:SF3">
    <property type="entry name" value="COTRANSCRIPTIONAL REGULATOR FAM172A"/>
    <property type="match status" value="1"/>
</dbReference>
<dbReference type="GO" id="GO:0035197">
    <property type="term" value="F:siRNA binding"/>
    <property type="evidence" value="ECO:0007669"/>
    <property type="project" value="TreeGrafter"/>
</dbReference>
<dbReference type="SUPFAM" id="SSF53474">
    <property type="entry name" value="alpha/beta-Hydrolases"/>
    <property type="match status" value="1"/>
</dbReference>
<dbReference type="Proteomes" id="UP000515203">
    <property type="component" value="Unplaced"/>
</dbReference>
<feature type="region of interest" description="Disordered" evidence="1">
    <location>
        <begin position="504"/>
        <end position="669"/>
    </location>
</feature>
<feature type="compositionally biased region" description="Basic and acidic residues" evidence="1">
    <location>
        <begin position="574"/>
        <end position="587"/>
    </location>
</feature>
<protein>
    <submittedName>
        <fullName evidence="4">Protein FAM172A isoform X1</fullName>
    </submittedName>
</protein>
<keyword evidence="3" id="KW-1185">Reference proteome</keyword>
<evidence type="ECO:0000313" key="3">
    <source>
        <dbReference type="Proteomes" id="UP000515203"/>
    </source>
</evidence>
<feature type="compositionally biased region" description="Basic and acidic residues" evidence="1">
    <location>
        <begin position="59"/>
        <end position="69"/>
    </location>
</feature>
<feature type="region of interest" description="Disordered" evidence="1">
    <location>
        <begin position="47"/>
        <end position="86"/>
    </location>
</feature>
<dbReference type="OrthoDB" id="421951at2759"/>
<dbReference type="GeneID" id="101577495"/>
<dbReference type="InterPro" id="IPR029058">
    <property type="entry name" value="AB_hydrolase_fold"/>
</dbReference>
<reference evidence="4" key="1">
    <citation type="submission" date="2025-08" db="UniProtKB">
        <authorList>
            <consortium name="RefSeq"/>
        </authorList>
    </citation>
    <scope>IDENTIFICATION</scope>
</reference>
<name>A0A6P6DWD0_OCTDE</name>
<evidence type="ECO:0000256" key="1">
    <source>
        <dbReference type="SAM" id="MobiDB-lite"/>
    </source>
</evidence>
<gene>
    <name evidence="4" type="primary">Fam172a</name>
</gene>
<feature type="compositionally biased region" description="Basic and acidic residues" evidence="1">
    <location>
        <begin position="598"/>
        <end position="608"/>
    </location>
</feature>
<organism evidence="3 4">
    <name type="scientific">Octodon degus</name>
    <name type="common">Degu</name>
    <name type="synonym">Sciurus degus</name>
    <dbReference type="NCBI Taxonomy" id="10160"/>
    <lineage>
        <taxon>Eukaryota</taxon>
        <taxon>Metazoa</taxon>
        <taxon>Chordata</taxon>
        <taxon>Craniata</taxon>
        <taxon>Vertebrata</taxon>
        <taxon>Euteleostomi</taxon>
        <taxon>Mammalia</taxon>
        <taxon>Eutheria</taxon>
        <taxon>Euarchontoglires</taxon>
        <taxon>Glires</taxon>
        <taxon>Rodentia</taxon>
        <taxon>Hystricomorpha</taxon>
        <taxon>Octodontidae</taxon>
        <taxon>Octodon</taxon>
    </lineage>
</organism>
<dbReference type="RefSeq" id="XP_023564282.1">
    <property type="nucleotide sequence ID" value="XM_023708514.1"/>
</dbReference>
<dbReference type="InterPro" id="IPR048263">
    <property type="entry name" value="Arb2"/>
</dbReference>
<feature type="compositionally biased region" description="Basic and acidic residues" evidence="1">
    <location>
        <begin position="537"/>
        <end position="552"/>
    </location>
</feature>
<dbReference type="GO" id="GO:0005634">
    <property type="term" value="C:nucleus"/>
    <property type="evidence" value="ECO:0007669"/>
    <property type="project" value="TreeGrafter"/>
</dbReference>
<dbReference type="PANTHER" id="PTHR21357">
    <property type="entry name" value="FAM172 FAMILY PROTEIN HOMOLOG CG10038"/>
    <property type="match status" value="1"/>
</dbReference>
<accession>A0A6P6DWD0</accession>
<evidence type="ECO:0000259" key="2">
    <source>
        <dbReference type="Pfam" id="PF22749"/>
    </source>
</evidence>
<dbReference type="GO" id="GO:0031048">
    <property type="term" value="P:regulatory ncRNA-mediated heterochromatin formation"/>
    <property type="evidence" value="ECO:0007669"/>
    <property type="project" value="TreeGrafter"/>
</dbReference>
<evidence type="ECO:0000313" key="4">
    <source>
        <dbReference type="RefSeq" id="XP_023564282.1"/>
    </source>
</evidence>
<feature type="region of interest" description="Disordered" evidence="1">
    <location>
        <begin position="339"/>
        <end position="368"/>
    </location>
</feature>
<feature type="compositionally biased region" description="Low complexity" evidence="1">
    <location>
        <begin position="517"/>
        <end position="528"/>
    </location>
</feature>
<dbReference type="InterPro" id="IPR053858">
    <property type="entry name" value="Arb2_dom"/>
</dbReference>
<dbReference type="Pfam" id="PF22749">
    <property type="entry name" value="Arb2"/>
    <property type="match status" value="1"/>
</dbReference>
<feature type="domain" description="Arb2" evidence="2">
    <location>
        <begin position="181"/>
        <end position="478"/>
    </location>
</feature>